<keyword evidence="2" id="KW-1185">Reference proteome</keyword>
<sequence length="931" mass="103052">MSLSTATDPSSNAIDDVVSPGQTRRVTPRSLVISPNLDALLEHEDRIRAQISNTAGGTEPGTPESALRVSPQHGELPGLPPPPRRVKGPKWPHLAAKGGRQTLEMEDKRGAETVSRVMGAASSSLSNPYINPAPTLEDVLMRVEEEEVRDGSESVTLLALPWTPNDGSNARQQSHPTRTYVAKLDSPSSLSPLRHPRSAVRLLTKPMSQDMPRAAIANFNAVPYPLGPSPDDPDGDGVVNTPWRRRPLLSHGPQSSISSMDSSNTSSIRPASTEENGPRFSISSTIYPGSSDQSHQHSLLNEPISYDMARNSFMDIYSPANPAFNFGQHSPSDSTQEPLSPISFAPSPVSENSFIPYPDDTKPKQSTKPPLPTTPKPIFNRQTMKSRQTSPRRSPPPLALHDQTTMDTQLPPTTNFLDVDERADLVRKSRKLARVFGQTPGADAMAQQDTGRDSSDPSSKPRRRKSNAVYLDGMRRHSMPLSPDDVSFLSIVSPTLEGYPAPPRAKSKNSSAIYSGKSNDLHQPISQIKSGSRTSFIDLSDDEKEVPVSASQPSEKLLPESPPHSLLETMSLDDQPDDERRRKRERLAKLHRFLGSRVPANLVLGIEDLEASLPAASMAPSAYRGSSSDNDENSRKAWLRRRRSNSSSTPQSTRPDELDRVKEDLDDKEKALNVRRAQKMEKVFGVAPPLTLYHTRHCPSPSSSTPPIPIGVLSDSALPATKTLNMSLTYIKPKTKKTHRPGTSESNRQLLPKGKDDHGFEDRGAHINIRHSLIYNHYQHSLNSLNDILDRDDRESLAELHDYLNNTDTPTPKADEDFSTRLDRRASIASTIKSERRRSLPARTSMISLAGSEYSVTTPKAEITTFQLRRRRAAKLTQFFGVNYRELINDVLESIESGVEHEQRRGTLRAEEVEDLRTRLRNLKSKRQGLF</sequence>
<protein>
    <submittedName>
        <fullName evidence="1">Uncharacterized protein</fullName>
    </submittedName>
</protein>
<reference evidence="1" key="1">
    <citation type="submission" date="2021-10" db="EMBL/GenBank/DDBJ databases">
        <title>Psilocybe cubensis genome.</title>
        <authorList>
            <person name="Mckernan K.J."/>
            <person name="Crawford S."/>
            <person name="Trippe A."/>
            <person name="Kane L.T."/>
            <person name="Mclaughlin S."/>
        </authorList>
    </citation>
    <scope>NUCLEOTIDE SEQUENCE</scope>
    <source>
        <strain evidence="1">MGC-MH-2018</strain>
    </source>
</reference>
<evidence type="ECO:0000313" key="2">
    <source>
        <dbReference type="Proteomes" id="UP000664032"/>
    </source>
</evidence>
<evidence type="ECO:0000313" key="1">
    <source>
        <dbReference type="EMBL" id="KAH9486358.1"/>
    </source>
</evidence>
<name>A0ACB8HEX5_PSICU</name>
<accession>A0ACB8HEX5</accession>
<organism evidence="1 2">
    <name type="scientific">Psilocybe cubensis</name>
    <name type="common">Psychedelic mushroom</name>
    <name type="synonym">Stropharia cubensis</name>
    <dbReference type="NCBI Taxonomy" id="181762"/>
    <lineage>
        <taxon>Eukaryota</taxon>
        <taxon>Fungi</taxon>
        <taxon>Dikarya</taxon>
        <taxon>Basidiomycota</taxon>
        <taxon>Agaricomycotina</taxon>
        <taxon>Agaricomycetes</taxon>
        <taxon>Agaricomycetidae</taxon>
        <taxon>Agaricales</taxon>
        <taxon>Agaricineae</taxon>
        <taxon>Strophariaceae</taxon>
        <taxon>Psilocybe</taxon>
    </lineage>
</organism>
<proteinExistence type="predicted"/>
<comment type="caution">
    <text evidence="1">The sequence shown here is derived from an EMBL/GenBank/DDBJ whole genome shotgun (WGS) entry which is preliminary data.</text>
</comment>
<dbReference type="EMBL" id="JAFIQS020000001">
    <property type="protein sequence ID" value="KAH9486358.1"/>
    <property type="molecule type" value="Genomic_DNA"/>
</dbReference>
<gene>
    <name evidence="1" type="ORF">JR316_0000422</name>
</gene>
<dbReference type="Proteomes" id="UP000664032">
    <property type="component" value="Unassembled WGS sequence"/>
</dbReference>